<proteinExistence type="predicted"/>
<name>A0A7W8E4U0_9BACT</name>
<keyword evidence="4" id="KW-1185">Reference proteome</keyword>
<feature type="chain" id="PRO_5031249275" evidence="1">
    <location>
        <begin position="29"/>
        <end position="320"/>
    </location>
</feature>
<dbReference type="EC" id="3.1.1.45" evidence="3"/>
<dbReference type="InterPro" id="IPR002925">
    <property type="entry name" value="Dienelactn_hydro"/>
</dbReference>
<sequence>MKPFWNRSLLKLAAALVLVPLAAPVVHAQDWAKARLDKSPRHREWVTLKHDGRSLQAYVVYPEVKQKATVVVLIHEIFGLSDWAKEMADEIAAEGYIVVAPDLLSGLGPKGGGSSEFADQEATVKAVSGLDAAVVTADLDAAADYGKKLPSANGKFAVAGFCWGGGKTFAFATHRKDLSAAFVFYGPPPSDVTTVVAPVYGFYAGNDARIGATLPDTITAMKAAGKKFEPVTYEGAGHGFMRAGEDPSPATTPANKKAREEGFARLLTLLKQVDQQTAQAAAPDADRPVVKQAKTAAPVSCEHGTVTSDTAKTTATAAIM</sequence>
<evidence type="ECO:0000313" key="3">
    <source>
        <dbReference type="EMBL" id="MBB5058891.1"/>
    </source>
</evidence>
<dbReference type="Pfam" id="PF01738">
    <property type="entry name" value="DLH"/>
    <property type="match status" value="1"/>
</dbReference>
<keyword evidence="1" id="KW-0732">Signal</keyword>
<dbReference type="AlphaFoldDB" id="A0A7W8E4U0"/>
<gene>
    <name evidence="3" type="ORF">HDF16_003614</name>
</gene>
<dbReference type="Gene3D" id="3.40.50.1820">
    <property type="entry name" value="alpha/beta hydrolase"/>
    <property type="match status" value="1"/>
</dbReference>
<dbReference type="EMBL" id="JACHIP010000005">
    <property type="protein sequence ID" value="MBB5058891.1"/>
    <property type="molecule type" value="Genomic_DNA"/>
</dbReference>
<dbReference type="InterPro" id="IPR029058">
    <property type="entry name" value="AB_hydrolase_fold"/>
</dbReference>
<dbReference type="RefSeq" id="WP_184219430.1">
    <property type="nucleotide sequence ID" value="NZ_JACHIP010000005.1"/>
</dbReference>
<dbReference type="PANTHER" id="PTHR46623">
    <property type="entry name" value="CARBOXYMETHYLENEBUTENOLIDASE-RELATED"/>
    <property type="match status" value="1"/>
</dbReference>
<dbReference type="PANTHER" id="PTHR46623:SF6">
    <property type="entry name" value="ALPHA_BETA-HYDROLASES SUPERFAMILY PROTEIN"/>
    <property type="match status" value="1"/>
</dbReference>
<evidence type="ECO:0000256" key="1">
    <source>
        <dbReference type="SAM" id="SignalP"/>
    </source>
</evidence>
<dbReference type="Proteomes" id="UP000540989">
    <property type="component" value="Unassembled WGS sequence"/>
</dbReference>
<keyword evidence="3" id="KW-0378">Hydrolase</keyword>
<evidence type="ECO:0000259" key="2">
    <source>
        <dbReference type="Pfam" id="PF01738"/>
    </source>
</evidence>
<evidence type="ECO:0000313" key="4">
    <source>
        <dbReference type="Proteomes" id="UP000540989"/>
    </source>
</evidence>
<feature type="domain" description="Dienelactone hydrolase" evidence="2">
    <location>
        <begin position="56"/>
        <end position="273"/>
    </location>
</feature>
<reference evidence="3 4" key="1">
    <citation type="submission" date="2020-08" db="EMBL/GenBank/DDBJ databases">
        <title>Genomic Encyclopedia of Type Strains, Phase IV (KMG-V): Genome sequencing to study the core and pangenomes of soil and plant-associated prokaryotes.</title>
        <authorList>
            <person name="Whitman W."/>
        </authorList>
    </citation>
    <scope>NUCLEOTIDE SEQUENCE [LARGE SCALE GENOMIC DNA]</scope>
    <source>
        <strain evidence="3 4">M8UP14</strain>
    </source>
</reference>
<accession>A0A7W8E4U0</accession>
<dbReference type="SUPFAM" id="SSF53474">
    <property type="entry name" value="alpha/beta-Hydrolases"/>
    <property type="match status" value="1"/>
</dbReference>
<protein>
    <submittedName>
        <fullName evidence="3">Carboxymethylenebutenolidase</fullName>
        <ecNumber evidence="3">3.1.1.45</ecNumber>
    </submittedName>
</protein>
<feature type="signal peptide" evidence="1">
    <location>
        <begin position="1"/>
        <end position="28"/>
    </location>
</feature>
<organism evidence="3 4">
    <name type="scientific">Granulicella aggregans</name>
    <dbReference type="NCBI Taxonomy" id="474949"/>
    <lineage>
        <taxon>Bacteria</taxon>
        <taxon>Pseudomonadati</taxon>
        <taxon>Acidobacteriota</taxon>
        <taxon>Terriglobia</taxon>
        <taxon>Terriglobales</taxon>
        <taxon>Acidobacteriaceae</taxon>
        <taxon>Granulicella</taxon>
    </lineage>
</organism>
<dbReference type="GO" id="GO:0008806">
    <property type="term" value="F:carboxymethylenebutenolidase activity"/>
    <property type="evidence" value="ECO:0007669"/>
    <property type="project" value="UniProtKB-EC"/>
</dbReference>
<dbReference type="InterPro" id="IPR051049">
    <property type="entry name" value="Dienelactone_hydrolase-like"/>
</dbReference>
<comment type="caution">
    <text evidence="3">The sequence shown here is derived from an EMBL/GenBank/DDBJ whole genome shotgun (WGS) entry which is preliminary data.</text>
</comment>